<dbReference type="EMBL" id="KZ820329">
    <property type="protein sequence ID" value="PWN47826.1"/>
    <property type="molecule type" value="Genomic_DNA"/>
</dbReference>
<keyword evidence="2" id="KW-1185">Reference proteome</keyword>
<protein>
    <submittedName>
        <fullName evidence="1">18S rRNA biogenesis protein</fullName>
    </submittedName>
</protein>
<evidence type="ECO:0000313" key="1">
    <source>
        <dbReference type="EMBL" id="PWN47826.1"/>
    </source>
</evidence>
<accession>A0ACD0NPU9</accession>
<sequence length="410" mass="44731">MPAVASNVNKALKPEANSSRLLRFTGHSHFRQRLILSILSGRPVRIDAIRPEDQEPGIRDFEAGFLRLLEKVTNGSHVEISYTGTSVLLRPGVIAGGTVNHDCGTSRSIGYFLEWITILAPFAKKELTLNLKGITTAEGDLGVDTLRTVTLPHLSLFLPLNTLSTLSSSLELRILKRGAAPLGGGEILFRSPILAHLATINFVEPGRIRKIRGIASSVRVSPQMSNRMVDRARGILGRYIPDLYLFADVYRGEDSGKSPGFALSLVSTSTTGAIHSSEYVSRPSDPTKGLEALTPEDVATKACHQLLEEISTKGCVDRSHQPLVLTLMALGPQDVAKCRMGSLTPNAIQCLRDIKEALGVSFKITRVTEAREEEEQGEEEDDESITELKKREEVILSCVGINQRGFKKVG</sequence>
<proteinExistence type="predicted"/>
<reference evidence="1 2" key="1">
    <citation type="journal article" date="2018" name="Mol. Biol. Evol.">
        <title>Broad Genomic Sampling Reveals a Smut Pathogenic Ancestry of the Fungal Clade Ustilaginomycotina.</title>
        <authorList>
            <person name="Kijpornyongpan T."/>
            <person name="Mondo S.J."/>
            <person name="Barry K."/>
            <person name="Sandor L."/>
            <person name="Lee J."/>
            <person name="Lipzen A."/>
            <person name="Pangilinan J."/>
            <person name="LaButti K."/>
            <person name="Hainaut M."/>
            <person name="Henrissat B."/>
            <person name="Grigoriev I.V."/>
            <person name="Spatafora J.W."/>
            <person name="Aime M.C."/>
        </authorList>
    </citation>
    <scope>NUCLEOTIDE SEQUENCE [LARGE SCALE GENOMIC DNA]</scope>
    <source>
        <strain evidence="1 2">SA 807</strain>
    </source>
</reference>
<gene>
    <name evidence="1" type="ORF">IE53DRAFT_348573</name>
</gene>
<dbReference type="Proteomes" id="UP000245626">
    <property type="component" value="Unassembled WGS sequence"/>
</dbReference>
<name>A0ACD0NPU9_9BASI</name>
<organism evidence="1 2">
    <name type="scientific">Violaceomyces palustris</name>
    <dbReference type="NCBI Taxonomy" id="1673888"/>
    <lineage>
        <taxon>Eukaryota</taxon>
        <taxon>Fungi</taxon>
        <taxon>Dikarya</taxon>
        <taxon>Basidiomycota</taxon>
        <taxon>Ustilaginomycotina</taxon>
        <taxon>Ustilaginomycetes</taxon>
        <taxon>Violaceomycetales</taxon>
        <taxon>Violaceomycetaceae</taxon>
        <taxon>Violaceomyces</taxon>
    </lineage>
</organism>
<evidence type="ECO:0000313" key="2">
    <source>
        <dbReference type="Proteomes" id="UP000245626"/>
    </source>
</evidence>